<dbReference type="Proteomes" id="UP001060215">
    <property type="component" value="Chromosome 9"/>
</dbReference>
<evidence type="ECO:0000313" key="1">
    <source>
        <dbReference type="EMBL" id="KAI8004835.1"/>
    </source>
</evidence>
<comment type="caution">
    <text evidence="1">The sequence shown here is derived from an EMBL/GenBank/DDBJ whole genome shotgun (WGS) entry which is preliminary data.</text>
</comment>
<reference evidence="1 2" key="1">
    <citation type="journal article" date="2022" name="Plant J.">
        <title>Chromosome-level genome of Camellia lanceoleosa provides a valuable resource for understanding genome evolution and self-incompatibility.</title>
        <authorList>
            <person name="Gong W."/>
            <person name="Xiao S."/>
            <person name="Wang L."/>
            <person name="Liao Z."/>
            <person name="Chang Y."/>
            <person name="Mo W."/>
            <person name="Hu G."/>
            <person name="Li W."/>
            <person name="Zhao G."/>
            <person name="Zhu H."/>
            <person name="Hu X."/>
            <person name="Ji K."/>
            <person name="Xiang X."/>
            <person name="Song Q."/>
            <person name="Yuan D."/>
            <person name="Jin S."/>
            <person name="Zhang L."/>
        </authorList>
    </citation>
    <scope>NUCLEOTIDE SEQUENCE [LARGE SCALE GENOMIC DNA]</scope>
    <source>
        <strain evidence="1">SQ_2022a</strain>
    </source>
</reference>
<proteinExistence type="predicted"/>
<sequence length="76" mass="8847">MPRSGYLCKFNYLCISFFFTSPSPTQTPTQHHQAKQKDERGEREKRGERESRGELIGVGGLEILENDLWHLLLQQL</sequence>
<dbReference type="EMBL" id="CM045766">
    <property type="protein sequence ID" value="KAI8004835.1"/>
    <property type="molecule type" value="Genomic_DNA"/>
</dbReference>
<protein>
    <submittedName>
        <fullName evidence="1">Uncharacterized protein</fullName>
    </submittedName>
</protein>
<keyword evidence="2" id="KW-1185">Reference proteome</keyword>
<evidence type="ECO:0000313" key="2">
    <source>
        <dbReference type="Proteomes" id="UP001060215"/>
    </source>
</evidence>
<name>A0ACC0GVH2_9ERIC</name>
<organism evidence="1 2">
    <name type="scientific">Camellia lanceoleosa</name>
    <dbReference type="NCBI Taxonomy" id="1840588"/>
    <lineage>
        <taxon>Eukaryota</taxon>
        <taxon>Viridiplantae</taxon>
        <taxon>Streptophyta</taxon>
        <taxon>Embryophyta</taxon>
        <taxon>Tracheophyta</taxon>
        <taxon>Spermatophyta</taxon>
        <taxon>Magnoliopsida</taxon>
        <taxon>eudicotyledons</taxon>
        <taxon>Gunneridae</taxon>
        <taxon>Pentapetalae</taxon>
        <taxon>asterids</taxon>
        <taxon>Ericales</taxon>
        <taxon>Theaceae</taxon>
        <taxon>Camellia</taxon>
    </lineage>
</organism>
<gene>
    <name evidence="1" type="ORF">LOK49_LG08G00031</name>
</gene>
<accession>A0ACC0GVH2</accession>